<keyword evidence="3" id="KW-1185">Reference proteome</keyword>
<evidence type="ECO:0000313" key="2">
    <source>
        <dbReference type="EMBL" id="TFK52210.1"/>
    </source>
</evidence>
<gene>
    <name evidence="2" type="ORF">OE88DRAFT_1628210</name>
</gene>
<keyword evidence="1" id="KW-0472">Membrane</keyword>
<keyword evidence="1" id="KW-0812">Transmembrane</keyword>
<keyword evidence="1" id="KW-1133">Transmembrane helix</keyword>
<accession>A0A5C3N482</accession>
<feature type="transmembrane region" description="Helical" evidence="1">
    <location>
        <begin position="92"/>
        <end position="110"/>
    </location>
</feature>
<sequence length="287" mass="31403">MFGATLTSHLMILAACALFLFSTMHVSINVARLIIAFVRVGGANPEGIVPWLATVSEKTYVLKSAIYILQTLTGDAVIIYRCFKVYRSFRVVLAPCILWCAVVATSTGVLRTFSTTSTNVFARTTTVWVSSFWATTLATNLTSTILLAYRIWKVDHAVAETRARSPLKGVLRVVLDAGALYSVTLLSALIPFICKSEGQYVVLDMITPIISIAFYMVLIRVGLSRAASTNSYMRSSPTTIRNRGSIAPARRDDHYSMKPLEVHIAQLTETDGREAGSTDTSMLGKAM</sequence>
<feature type="transmembrane region" description="Helical" evidence="1">
    <location>
        <begin position="130"/>
        <end position="152"/>
    </location>
</feature>
<name>A0A5C3N482_9AGAM</name>
<feature type="transmembrane region" description="Helical" evidence="1">
    <location>
        <begin position="12"/>
        <end position="40"/>
    </location>
</feature>
<evidence type="ECO:0000256" key="1">
    <source>
        <dbReference type="SAM" id="Phobius"/>
    </source>
</evidence>
<dbReference type="AlphaFoldDB" id="A0A5C3N482"/>
<dbReference type="OrthoDB" id="3354175at2759"/>
<dbReference type="STRING" id="5364.A0A5C3N482"/>
<protein>
    <submittedName>
        <fullName evidence="2">Uncharacterized protein</fullName>
    </submittedName>
</protein>
<dbReference type="EMBL" id="ML213509">
    <property type="protein sequence ID" value="TFK52210.1"/>
    <property type="molecule type" value="Genomic_DNA"/>
</dbReference>
<feature type="transmembrane region" description="Helical" evidence="1">
    <location>
        <begin position="205"/>
        <end position="223"/>
    </location>
</feature>
<dbReference type="Proteomes" id="UP000305948">
    <property type="component" value="Unassembled WGS sequence"/>
</dbReference>
<feature type="transmembrane region" description="Helical" evidence="1">
    <location>
        <begin position="173"/>
        <end position="193"/>
    </location>
</feature>
<evidence type="ECO:0000313" key="3">
    <source>
        <dbReference type="Proteomes" id="UP000305948"/>
    </source>
</evidence>
<reference evidence="2 3" key="1">
    <citation type="journal article" date="2019" name="Nat. Ecol. Evol.">
        <title>Megaphylogeny resolves global patterns of mushroom evolution.</title>
        <authorList>
            <person name="Varga T."/>
            <person name="Krizsan K."/>
            <person name="Foldi C."/>
            <person name="Dima B."/>
            <person name="Sanchez-Garcia M."/>
            <person name="Sanchez-Ramirez S."/>
            <person name="Szollosi G.J."/>
            <person name="Szarkandi J.G."/>
            <person name="Papp V."/>
            <person name="Albert L."/>
            <person name="Andreopoulos W."/>
            <person name="Angelini C."/>
            <person name="Antonin V."/>
            <person name="Barry K.W."/>
            <person name="Bougher N.L."/>
            <person name="Buchanan P."/>
            <person name="Buyck B."/>
            <person name="Bense V."/>
            <person name="Catcheside P."/>
            <person name="Chovatia M."/>
            <person name="Cooper J."/>
            <person name="Damon W."/>
            <person name="Desjardin D."/>
            <person name="Finy P."/>
            <person name="Geml J."/>
            <person name="Haridas S."/>
            <person name="Hughes K."/>
            <person name="Justo A."/>
            <person name="Karasinski D."/>
            <person name="Kautmanova I."/>
            <person name="Kiss B."/>
            <person name="Kocsube S."/>
            <person name="Kotiranta H."/>
            <person name="LaButti K.M."/>
            <person name="Lechner B.E."/>
            <person name="Liimatainen K."/>
            <person name="Lipzen A."/>
            <person name="Lukacs Z."/>
            <person name="Mihaltcheva S."/>
            <person name="Morgado L.N."/>
            <person name="Niskanen T."/>
            <person name="Noordeloos M.E."/>
            <person name="Ohm R.A."/>
            <person name="Ortiz-Santana B."/>
            <person name="Ovrebo C."/>
            <person name="Racz N."/>
            <person name="Riley R."/>
            <person name="Savchenko A."/>
            <person name="Shiryaev A."/>
            <person name="Soop K."/>
            <person name="Spirin V."/>
            <person name="Szebenyi C."/>
            <person name="Tomsovsky M."/>
            <person name="Tulloss R.E."/>
            <person name="Uehling J."/>
            <person name="Grigoriev I.V."/>
            <person name="Vagvolgyi C."/>
            <person name="Papp T."/>
            <person name="Martin F.M."/>
            <person name="Miettinen O."/>
            <person name="Hibbett D.S."/>
            <person name="Nagy L.G."/>
        </authorList>
    </citation>
    <scope>NUCLEOTIDE SEQUENCE [LARGE SCALE GENOMIC DNA]</scope>
    <source>
        <strain evidence="2 3">OMC1185</strain>
    </source>
</reference>
<organism evidence="2 3">
    <name type="scientific">Heliocybe sulcata</name>
    <dbReference type="NCBI Taxonomy" id="5364"/>
    <lineage>
        <taxon>Eukaryota</taxon>
        <taxon>Fungi</taxon>
        <taxon>Dikarya</taxon>
        <taxon>Basidiomycota</taxon>
        <taxon>Agaricomycotina</taxon>
        <taxon>Agaricomycetes</taxon>
        <taxon>Gloeophyllales</taxon>
        <taxon>Gloeophyllaceae</taxon>
        <taxon>Heliocybe</taxon>
    </lineage>
</organism>
<proteinExistence type="predicted"/>